<dbReference type="InterPro" id="IPR010902">
    <property type="entry name" value="NUMOD4"/>
</dbReference>
<dbReference type="EMBL" id="MH884508">
    <property type="protein sequence ID" value="AYP68222.1"/>
    <property type="molecule type" value="Genomic_DNA"/>
</dbReference>
<feature type="domain" description="NUMOD4" evidence="1">
    <location>
        <begin position="3"/>
        <end position="52"/>
    </location>
</feature>
<proteinExistence type="predicted"/>
<dbReference type="Pfam" id="PF07463">
    <property type="entry name" value="NUMOD4"/>
    <property type="match status" value="1"/>
</dbReference>
<name>A0A3G3BVE0_9CAUD</name>
<evidence type="ECO:0000313" key="3">
    <source>
        <dbReference type="Proteomes" id="UP000274199"/>
    </source>
</evidence>
<dbReference type="GO" id="GO:0016788">
    <property type="term" value="F:hydrolase activity, acting on ester bonds"/>
    <property type="evidence" value="ECO:0007669"/>
    <property type="project" value="InterPro"/>
</dbReference>
<evidence type="ECO:0000259" key="1">
    <source>
        <dbReference type="Pfam" id="PF07463"/>
    </source>
</evidence>
<sequence length="60" mass="7108">MHEIWKSLKDIVDCGNNYEVSNLGRIRSVDFFDARGYKRKGQIMSYSLTKKRVCKFKSFI</sequence>
<dbReference type="Proteomes" id="UP000274199">
    <property type="component" value="Segment"/>
</dbReference>
<evidence type="ECO:0000313" key="2">
    <source>
        <dbReference type="EMBL" id="AYP68222.1"/>
    </source>
</evidence>
<protein>
    <submittedName>
        <fullName evidence="2">NUMOD4 motif protein</fullName>
    </submittedName>
</protein>
<gene>
    <name evidence="2" type="ORF">vBBcoS136_00090</name>
</gene>
<reference evidence="2 3" key="1">
    <citation type="submission" date="2018-09" db="EMBL/GenBank/DDBJ databases">
        <title>Comparative Genomic Analysis of Eight Novel Haloalkaliphilic Bacteriophages from Lake Elmenteita, Kenya.</title>
        <authorList>
            <person name="Akhwale J.K."/>
        </authorList>
    </citation>
    <scope>NUCLEOTIDE SEQUENCE [LARGE SCALE GENOMIC DNA]</scope>
</reference>
<keyword evidence="3" id="KW-1185">Reference proteome</keyword>
<organism evidence="2 3">
    <name type="scientific">Bacillus phage vB_BcoS-136</name>
    <dbReference type="NCBI Taxonomy" id="2419619"/>
    <lineage>
        <taxon>Viruses</taxon>
        <taxon>Duplodnaviria</taxon>
        <taxon>Heunggongvirae</taxon>
        <taxon>Uroviricota</taxon>
        <taxon>Caudoviricetes</taxon>
        <taxon>Heleneionescovirinae</taxon>
        <taxon>Kenyattavirus</taxon>
        <taxon>Kenyattavirus kv136</taxon>
    </lineage>
</organism>
<accession>A0A3G3BVE0</accession>